<evidence type="ECO:0000313" key="1">
    <source>
        <dbReference type="EMBL" id="VAW81537.1"/>
    </source>
</evidence>
<proteinExistence type="predicted"/>
<organism evidence="1">
    <name type="scientific">hydrothermal vent metagenome</name>
    <dbReference type="NCBI Taxonomy" id="652676"/>
    <lineage>
        <taxon>unclassified sequences</taxon>
        <taxon>metagenomes</taxon>
        <taxon>ecological metagenomes</taxon>
    </lineage>
</organism>
<gene>
    <name evidence="1" type="ORF">MNBD_GAMMA12-2495</name>
</gene>
<dbReference type="EMBL" id="UOFL01000221">
    <property type="protein sequence ID" value="VAW81537.1"/>
    <property type="molecule type" value="Genomic_DNA"/>
</dbReference>
<protein>
    <submittedName>
        <fullName evidence="1">Uncharacterized protein</fullName>
    </submittedName>
</protein>
<name>A0A3B0Z1Y7_9ZZZZ</name>
<reference evidence="1" key="1">
    <citation type="submission" date="2018-06" db="EMBL/GenBank/DDBJ databases">
        <authorList>
            <person name="Zhirakovskaya E."/>
        </authorList>
    </citation>
    <scope>NUCLEOTIDE SEQUENCE</scope>
</reference>
<accession>A0A3B0Z1Y7</accession>
<sequence>MKHKVSSFEQNMTGRKKAIDKIALDLIANSKPYLIPFLVSFLVHHYPSLRERCHCLYIWAKKQCYTTLRQKTYSIKNAVRLIMRYLNLLKTIDLADKKNEFINICRQFPTYLSDNPYPTLNAVPGLWNKYCYDPR</sequence>
<dbReference type="AlphaFoldDB" id="A0A3B0Z1Y7"/>